<evidence type="ECO:0000313" key="5">
    <source>
        <dbReference type="Proteomes" id="UP000235598"/>
    </source>
</evidence>
<dbReference type="EMBL" id="JAFBCP010000001">
    <property type="protein sequence ID" value="MBM7817125.1"/>
    <property type="molecule type" value="Genomic_DNA"/>
</dbReference>
<gene>
    <name evidence="4" type="ORF">CJ199_07155</name>
    <name evidence="3" type="ORF">JOE56_001819</name>
</gene>
<reference evidence="3 6" key="2">
    <citation type="submission" date="2021-01" db="EMBL/GenBank/DDBJ databases">
        <title>Sequencing the genomes of 1000 actinobacteria strains.</title>
        <authorList>
            <person name="Klenk H.-P."/>
        </authorList>
    </citation>
    <scope>NUCLEOTIDE SEQUENCE [LARGE SCALE GENOMIC DNA]</scope>
    <source>
        <strain evidence="3 6">DSM 13657</strain>
    </source>
</reference>
<accession>A0A2N6VNW2</accession>
<dbReference type="EMBL" id="PNHK01000002">
    <property type="protein sequence ID" value="PMD05769.1"/>
    <property type="molecule type" value="Genomic_DNA"/>
</dbReference>
<organism evidence="4 5">
    <name type="scientific">Brevibacterium paucivorans</name>
    <dbReference type="NCBI Taxonomy" id="170994"/>
    <lineage>
        <taxon>Bacteria</taxon>
        <taxon>Bacillati</taxon>
        <taxon>Actinomycetota</taxon>
        <taxon>Actinomycetes</taxon>
        <taxon>Micrococcales</taxon>
        <taxon>Brevibacteriaceae</taxon>
        <taxon>Brevibacterium</taxon>
    </lineage>
</organism>
<name>A0A2N6VNW2_9MICO</name>
<evidence type="ECO:0000256" key="2">
    <source>
        <dbReference type="SAM" id="SignalP"/>
    </source>
</evidence>
<feature type="signal peptide" evidence="2">
    <location>
        <begin position="1"/>
        <end position="28"/>
    </location>
</feature>
<evidence type="ECO:0000313" key="3">
    <source>
        <dbReference type="EMBL" id="MBM7817125.1"/>
    </source>
</evidence>
<protein>
    <submittedName>
        <fullName evidence="4">Uncharacterized protein</fullName>
    </submittedName>
</protein>
<comment type="caution">
    <text evidence="4">The sequence shown here is derived from an EMBL/GenBank/DDBJ whole genome shotgun (WGS) entry which is preliminary data.</text>
</comment>
<feature type="compositionally biased region" description="Polar residues" evidence="1">
    <location>
        <begin position="98"/>
        <end position="128"/>
    </location>
</feature>
<evidence type="ECO:0000313" key="4">
    <source>
        <dbReference type="EMBL" id="PMD05769.1"/>
    </source>
</evidence>
<dbReference type="AlphaFoldDB" id="A0A2N6VNW2"/>
<keyword evidence="2" id="KW-0732">Signal</keyword>
<dbReference type="Proteomes" id="UP000235598">
    <property type="component" value="Unassembled WGS sequence"/>
</dbReference>
<feature type="chain" id="PRO_5014892152" evidence="2">
    <location>
        <begin position="29"/>
        <end position="422"/>
    </location>
</feature>
<proteinExistence type="predicted"/>
<dbReference type="OrthoDB" id="5149880at2"/>
<evidence type="ECO:0000313" key="6">
    <source>
        <dbReference type="Proteomes" id="UP000809290"/>
    </source>
</evidence>
<dbReference type="RefSeq" id="WP_102238786.1">
    <property type="nucleotide sequence ID" value="NZ_BAAAIM010000004.1"/>
</dbReference>
<keyword evidence="6" id="KW-1185">Reference proteome</keyword>
<evidence type="ECO:0000256" key="1">
    <source>
        <dbReference type="SAM" id="MobiDB-lite"/>
    </source>
</evidence>
<reference evidence="4 5" key="1">
    <citation type="submission" date="2017-09" db="EMBL/GenBank/DDBJ databases">
        <title>Bacterial strain isolated from the female urinary microbiota.</title>
        <authorList>
            <person name="Thomas-White K."/>
            <person name="Kumar N."/>
            <person name="Forster S."/>
            <person name="Putonti C."/>
            <person name="Lawley T."/>
            <person name="Wolfe A.J."/>
        </authorList>
    </citation>
    <scope>NUCLEOTIDE SEQUENCE [LARGE SCALE GENOMIC DNA]</scope>
    <source>
        <strain evidence="4 5">UMB1301</strain>
    </source>
</reference>
<sequence length="422" mass="45079">MNIRRTASAALAGTAVFAALFGASPAFAGGTHEETYPETPALNPDLPIVHTKHGSDHIKANVLNPNPVCNSAEDYRTVVYKVKDSWAPVGTISTTNKTKSPIPLTQSTSRSQTISLTVNGSKSESTEFNMGGTGNAKKGSVNAGIAMSLAKTIGGEASYSLSWEVGQQIGPYDVPAGHTGEATYGFRTITMTGTQQHCKPNGTWSTPTAWTAFAPIKNEVRVRMYDKASGAEGGKGTGKPVNRVIETKEPSVPKVDTTKPSKKTKHDLEPRLTVAAGKVPGYAGNVALRVKNVGSDSYYQEFPQTSFLLKVKTDKGPKGVDRLITSGQFNGAYTRDLGFDKKTSTRTFQVTLSNAIEPGDEALVANLKFGDGKTKLGRIENYIEVSQVGRLKDDKTGYNDYKKDSRKGVTLTDGGKKNAGLF</sequence>
<feature type="region of interest" description="Disordered" evidence="1">
    <location>
        <begin position="98"/>
        <end position="133"/>
    </location>
</feature>
<dbReference type="Proteomes" id="UP000809290">
    <property type="component" value="Unassembled WGS sequence"/>
</dbReference>